<comment type="caution">
    <text evidence="2">The sequence shown here is derived from an EMBL/GenBank/DDBJ whole genome shotgun (WGS) entry which is preliminary data.</text>
</comment>
<dbReference type="KEGG" id="mrr:Moror_1993"/>
<dbReference type="AlphaFoldDB" id="V2X457"/>
<protein>
    <submittedName>
        <fullName evidence="2">Twin-arginine translocation pathway signal</fullName>
    </submittedName>
</protein>
<evidence type="ECO:0000313" key="2">
    <source>
        <dbReference type="EMBL" id="ESK87566.1"/>
    </source>
</evidence>
<dbReference type="Pfam" id="PF03945">
    <property type="entry name" value="Endotoxin_N"/>
    <property type="match status" value="1"/>
</dbReference>
<feature type="domain" description="Pesticidal crystal protein" evidence="1">
    <location>
        <begin position="50"/>
        <end position="249"/>
    </location>
</feature>
<dbReference type="InterPro" id="IPR005639">
    <property type="entry name" value="Pest_crys_dom_I"/>
</dbReference>
<dbReference type="GO" id="GO:0090729">
    <property type="term" value="F:toxin activity"/>
    <property type="evidence" value="ECO:0007669"/>
    <property type="project" value="InterPro"/>
</dbReference>
<evidence type="ECO:0000259" key="1">
    <source>
        <dbReference type="Pfam" id="PF03945"/>
    </source>
</evidence>
<dbReference type="Proteomes" id="UP000017559">
    <property type="component" value="Unassembled WGS sequence"/>
</dbReference>
<dbReference type="OrthoDB" id="3030430at2759"/>
<accession>V2X457</accession>
<evidence type="ECO:0000313" key="3">
    <source>
        <dbReference type="Proteomes" id="UP000017559"/>
    </source>
</evidence>
<sequence length="497" mass="56207">MLNQSRIMVSRSPDTKIGEDQQVVAPQTDDTVSAVLKIDMSISDLLKYLVTSGLGYIPEVGGILSSIVGTLWPDTPEESEWSKVRQEVEALIDQKIDDAAYNLIAAKLPGLGDSSKLYLKIASGHGSGDAIRTQWVATNTVYTAAASEFMNSKYEWTLGPLFAIFSVLHTTLLRDAVLHGQEWGWSPDDYKVYVQFTKDTLNKYLTYYDKVLKNRYDALAKNQPPLGQHKTEVYNYWQPYNQQLVVAFDDYHVLVRYLDPLKHPNPTPPSDLPFQDAYSPAYGTADDWDATANSWAGWATTPWSKPLKGIREIYIELFDYGPRVLQVRHDAGTGPMMWGDASNRSDEYGIIAEPQKGVEIQHVKFLASPSDYTYNVKGATIRAGSIPLALTLLMYDDSERWLWDKYVVPGGQHYTVTVEGRMLTTLNMWTTSRFYDKNLGCIIFGFSRDPKHLPPTAGHILYVTSINELPSELKDKITITPELEEERKAYWDHINSY</sequence>
<keyword evidence="3" id="KW-1185">Reference proteome</keyword>
<name>V2X457_MONRO</name>
<organism evidence="2 3">
    <name type="scientific">Moniliophthora roreri (strain MCA 2997)</name>
    <name type="common">Cocoa frosty pod rot fungus</name>
    <name type="synonym">Crinipellis roreri</name>
    <dbReference type="NCBI Taxonomy" id="1381753"/>
    <lineage>
        <taxon>Eukaryota</taxon>
        <taxon>Fungi</taxon>
        <taxon>Dikarya</taxon>
        <taxon>Basidiomycota</taxon>
        <taxon>Agaricomycotina</taxon>
        <taxon>Agaricomycetes</taxon>
        <taxon>Agaricomycetidae</taxon>
        <taxon>Agaricales</taxon>
        <taxon>Marasmiineae</taxon>
        <taxon>Marasmiaceae</taxon>
        <taxon>Moniliophthora</taxon>
    </lineage>
</organism>
<dbReference type="HOGENOM" id="CLU_043123_0_0_1"/>
<proteinExistence type="predicted"/>
<dbReference type="Gene3D" id="1.20.190.10">
    <property type="entry name" value="Pesticidal crystal protein, N-terminal domain"/>
    <property type="match status" value="1"/>
</dbReference>
<gene>
    <name evidence="2" type="ORF">Moror_1993</name>
</gene>
<dbReference type="InterPro" id="IPR036716">
    <property type="entry name" value="Pest_crys_N_sf"/>
</dbReference>
<dbReference type="SUPFAM" id="SSF56849">
    <property type="entry name" value="delta-Endotoxin (insectocide), N-terminal domain"/>
    <property type="match status" value="1"/>
</dbReference>
<dbReference type="EMBL" id="AWSO01000766">
    <property type="protein sequence ID" value="ESK87566.1"/>
    <property type="molecule type" value="Genomic_DNA"/>
</dbReference>
<dbReference type="GO" id="GO:0001907">
    <property type="term" value="P:symbiont-mediated killing of host cell"/>
    <property type="evidence" value="ECO:0007669"/>
    <property type="project" value="InterPro"/>
</dbReference>
<reference evidence="2 3" key="1">
    <citation type="journal article" date="2014" name="BMC Genomics">
        <title>Genome and secretome analysis of the hemibiotrophic fungal pathogen, Moniliophthora roreri, which causes frosty pod rot disease of cacao: mechanisms of the biotrophic and necrotrophic phases.</title>
        <authorList>
            <person name="Meinhardt L.W."/>
            <person name="Costa G.G.L."/>
            <person name="Thomazella D.P.T."/>
            <person name="Teixeira P.J.P.L."/>
            <person name="Carazzolle M.F."/>
            <person name="Schuster S.C."/>
            <person name="Carlson J.E."/>
            <person name="Guiltinan M.J."/>
            <person name="Mieczkowski P."/>
            <person name="Farmer A."/>
            <person name="Ramaraj T."/>
            <person name="Crozier J."/>
            <person name="Davis R.E."/>
            <person name="Shao J."/>
            <person name="Melnick R.L."/>
            <person name="Pereira G.A.G."/>
            <person name="Bailey B.A."/>
        </authorList>
    </citation>
    <scope>NUCLEOTIDE SEQUENCE [LARGE SCALE GENOMIC DNA]</scope>
    <source>
        <strain evidence="2 3">MCA 2997</strain>
    </source>
</reference>